<evidence type="ECO:0000313" key="3">
    <source>
        <dbReference type="Proteomes" id="UP000015241"/>
    </source>
</evidence>
<dbReference type="eggNOG" id="ENOG502R1GM">
    <property type="taxonomic scope" value="Eukaryota"/>
</dbReference>
<dbReference type="AlphaFoldDB" id="S8E429"/>
<organism evidence="2 3">
    <name type="scientific">Fomitopsis schrenkii</name>
    <name type="common">Brown rot fungus</name>
    <dbReference type="NCBI Taxonomy" id="2126942"/>
    <lineage>
        <taxon>Eukaryota</taxon>
        <taxon>Fungi</taxon>
        <taxon>Dikarya</taxon>
        <taxon>Basidiomycota</taxon>
        <taxon>Agaricomycotina</taxon>
        <taxon>Agaricomycetes</taxon>
        <taxon>Polyporales</taxon>
        <taxon>Fomitopsis</taxon>
    </lineage>
</organism>
<protein>
    <submittedName>
        <fullName evidence="2">Uncharacterized protein</fullName>
    </submittedName>
</protein>
<feature type="compositionally biased region" description="Basic and acidic residues" evidence="1">
    <location>
        <begin position="201"/>
        <end position="212"/>
    </location>
</feature>
<evidence type="ECO:0000256" key="1">
    <source>
        <dbReference type="SAM" id="MobiDB-lite"/>
    </source>
</evidence>
<proteinExistence type="predicted"/>
<gene>
    <name evidence="2" type="ORF">FOMPIDRAFT_64854</name>
</gene>
<name>S8E429_FOMSC</name>
<reference evidence="2 3" key="1">
    <citation type="journal article" date="2012" name="Science">
        <title>The Paleozoic origin of enzymatic lignin decomposition reconstructed from 31 fungal genomes.</title>
        <authorList>
            <person name="Floudas D."/>
            <person name="Binder M."/>
            <person name="Riley R."/>
            <person name="Barry K."/>
            <person name="Blanchette R.A."/>
            <person name="Henrissat B."/>
            <person name="Martinez A.T."/>
            <person name="Otillar R."/>
            <person name="Spatafora J.W."/>
            <person name="Yadav J.S."/>
            <person name="Aerts A."/>
            <person name="Benoit I."/>
            <person name="Boyd A."/>
            <person name="Carlson A."/>
            <person name="Copeland A."/>
            <person name="Coutinho P.M."/>
            <person name="de Vries R.P."/>
            <person name="Ferreira P."/>
            <person name="Findley K."/>
            <person name="Foster B."/>
            <person name="Gaskell J."/>
            <person name="Glotzer D."/>
            <person name="Gorecki P."/>
            <person name="Heitman J."/>
            <person name="Hesse C."/>
            <person name="Hori C."/>
            <person name="Igarashi K."/>
            <person name="Jurgens J.A."/>
            <person name="Kallen N."/>
            <person name="Kersten P."/>
            <person name="Kohler A."/>
            <person name="Kuees U."/>
            <person name="Kumar T.K.A."/>
            <person name="Kuo A."/>
            <person name="LaButti K."/>
            <person name="Larrondo L.F."/>
            <person name="Lindquist E."/>
            <person name="Ling A."/>
            <person name="Lombard V."/>
            <person name="Lucas S."/>
            <person name="Lundell T."/>
            <person name="Martin R."/>
            <person name="McLaughlin D.J."/>
            <person name="Morgenstern I."/>
            <person name="Morin E."/>
            <person name="Murat C."/>
            <person name="Nagy L.G."/>
            <person name="Nolan M."/>
            <person name="Ohm R.A."/>
            <person name="Patyshakuliyeva A."/>
            <person name="Rokas A."/>
            <person name="Ruiz-Duenas F.J."/>
            <person name="Sabat G."/>
            <person name="Salamov A."/>
            <person name="Samejima M."/>
            <person name="Schmutz J."/>
            <person name="Slot J.C."/>
            <person name="St John F."/>
            <person name="Stenlid J."/>
            <person name="Sun H."/>
            <person name="Sun S."/>
            <person name="Syed K."/>
            <person name="Tsang A."/>
            <person name="Wiebenga A."/>
            <person name="Young D."/>
            <person name="Pisabarro A."/>
            <person name="Eastwood D.C."/>
            <person name="Martin F."/>
            <person name="Cullen D."/>
            <person name="Grigoriev I.V."/>
            <person name="Hibbett D.S."/>
        </authorList>
    </citation>
    <scope>NUCLEOTIDE SEQUENCE</scope>
    <source>
        <strain evidence="3">FP-58527</strain>
    </source>
</reference>
<accession>S8E429</accession>
<dbReference type="EMBL" id="KE504156">
    <property type="protein sequence ID" value="EPS99542.1"/>
    <property type="molecule type" value="Genomic_DNA"/>
</dbReference>
<dbReference type="InParanoid" id="S8E429"/>
<dbReference type="OrthoDB" id="2798025at2759"/>
<feature type="region of interest" description="Disordered" evidence="1">
    <location>
        <begin position="185"/>
        <end position="221"/>
    </location>
</feature>
<dbReference type="Proteomes" id="UP000015241">
    <property type="component" value="Unassembled WGS sequence"/>
</dbReference>
<keyword evidence="3" id="KW-1185">Reference proteome</keyword>
<evidence type="ECO:0000313" key="2">
    <source>
        <dbReference type="EMBL" id="EPS99542.1"/>
    </source>
</evidence>
<dbReference type="HOGENOM" id="CLU_092536_1_0_1"/>
<sequence>MPFAIDSATRIIAERVESSSSGKAASRICCYQCGRIVAPDLLRSHVGEHILRALLGVEETNLQEKVHRHYPCGFCGRTGCQISLLKTSSSYQPVSRCLRAQKFTLAAAKKHSNRMKSTNAPIHCDLCDVDPATKQKPVFWKYNMFQHIHEKHPSHWDPATSRTTRLSKTFIKAIDAELKELQAIAPGATQPYPIPDPDVVSEPRRDVDDGSKHASKRIKFS</sequence>